<evidence type="ECO:0000256" key="1">
    <source>
        <dbReference type="ARBA" id="ARBA00023125"/>
    </source>
</evidence>
<reference evidence="4 5" key="1">
    <citation type="submission" date="2019-07" db="EMBL/GenBank/DDBJ databases">
        <authorList>
            <person name="Kim J.K."/>
            <person name="Cheong H.-M."/>
            <person name="Choi Y."/>
            <person name="Hwang K.J."/>
            <person name="Lee S."/>
            <person name="Choi C."/>
        </authorList>
    </citation>
    <scope>NUCLEOTIDE SEQUENCE [LARGE SCALE GENOMIC DNA]</scope>
    <source>
        <strain evidence="4 5">KS 22</strain>
    </source>
</reference>
<dbReference type="InterPro" id="IPR052925">
    <property type="entry name" value="Phage_Integrase-like_Recomb"/>
</dbReference>
<dbReference type="RefSeq" id="WP_182300233.1">
    <property type="nucleotide sequence ID" value="NZ_CP041969.1"/>
</dbReference>
<name>A0A7G5C467_9BACL</name>
<dbReference type="PANTHER" id="PTHR34605">
    <property type="entry name" value="PHAGE_INTEGRASE DOMAIN-CONTAINING PROTEIN"/>
    <property type="match status" value="1"/>
</dbReference>
<evidence type="ECO:0000313" key="5">
    <source>
        <dbReference type="Proteomes" id="UP000515679"/>
    </source>
</evidence>
<dbReference type="InterPro" id="IPR011010">
    <property type="entry name" value="DNA_brk_join_enz"/>
</dbReference>
<dbReference type="PANTHER" id="PTHR34605:SF4">
    <property type="entry name" value="DNA ADENINE METHYLTRANSFERASE"/>
    <property type="match status" value="1"/>
</dbReference>
<sequence length="317" mass="36302">MKNINDLSAIEFHLNKLLEAVSSNGEKELSSSTTQSRHIHWTSFIEWCEKFDFHPLPTDEYTYCLYMTYHLFKGSKVHTLKKKIQAINWTNINAGFNCPFTINVQNVWREILRIQNGVLDHKLPLVFEILSIITRYSIPDSLSGKRDRAIILIGYYGALRRSELSNLNFENIHLSEYGLSIELFRHNDSIPSETVQIAYSIEERICPVRSFCSWKEASGLKLGPVFRPINLHSHISDKKLSDKSVALILKKHLSVIGIDDNLFSGHSIRTGLTVSALINSELSSLLQKRHKPNDKLMKRYKINTDLFSDNAAKDIGL</sequence>
<keyword evidence="1" id="KW-0238">DNA-binding</keyword>
<organism evidence="4 5">
    <name type="scientific">Cohnella cholangitidis</name>
    <dbReference type="NCBI Taxonomy" id="2598458"/>
    <lineage>
        <taxon>Bacteria</taxon>
        <taxon>Bacillati</taxon>
        <taxon>Bacillota</taxon>
        <taxon>Bacilli</taxon>
        <taxon>Bacillales</taxon>
        <taxon>Paenibacillaceae</taxon>
        <taxon>Cohnella</taxon>
    </lineage>
</organism>
<protein>
    <recommendedName>
        <fullName evidence="3">Tyr recombinase domain-containing protein</fullName>
    </recommendedName>
</protein>
<proteinExistence type="predicted"/>
<dbReference type="SUPFAM" id="SSF47823">
    <property type="entry name" value="lambda integrase-like, N-terminal domain"/>
    <property type="match status" value="1"/>
</dbReference>
<dbReference type="GO" id="GO:0015074">
    <property type="term" value="P:DNA integration"/>
    <property type="evidence" value="ECO:0007669"/>
    <property type="project" value="InterPro"/>
</dbReference>
<dbReference type="GO" id="GO:0003677">
    <property type="term" value="F:DNA binding"/>
    <property type="evidence" value="ECO:0007669"/>
    <property type="project" value="UniProtKB-KW"/>
</dbReference>
<evidence type="ECO:0000256" key="2">
    <source>
        <dbReference type="ARBA" id="ARBA00023172"/>
    </source>
</evidence>
<feature type="domain" description="Tyr recombinase" evidence="3">
    <location>
        <begin position="118"/>
        <end position="314"/>
    </location>
</feature>
<dbReference type="Gene3D" id="1.10.443.10">
    <property type="entry name" value="Intergrase catalytic core"/>
    <property type="match status" value="1"/>
</dbReference>
<gene>
    <name evidence="4" type="ORF">FPL14_24625</name>
</gene>
<dbReference type="GO" id="GO:0006310">
    <property type="term" value="P:DNA recombination"/>
    <property type="evidence" value="ECO:0007669"/>
    <property type="project" value="UniProtKB-KW"/>
</dbReference>
<evidence type="ECO:0000313" key="4">
    <source>
        <dbReference type="EMBL" id="QMV44001.1"/>
    </source>
</evidence>
<dbReference type="PROSITE" id="PS51898">
    <property type="entry name" value="TYR_RECOMBINASE"/>
    <property type="match status" value="1"/>
</dbReference>
<evidence type="ECO:0000259" key="3">
    <source>
        <dbReference type="PROSITE" id="PS51898"/>
    </source>
</evidence>
<dbReference type="KEGG" id="cchl:FPL14_24625"/>
<dbReference type="EMBL" id="CP041969">
    <property type="protein sequence ID" value="QMV44001.1"/>
    <property type="molecule type" value="Genomic_DNA"/>
</dbReference>
<keyword evidence="2" id="KW-0233">DNA recombination</keyword>
<accession>A0A7G5C467</accession>
<dbReference type="InterPro" id="IPR010998">
    <property type="entry name" value="Integrase_recombinase_N"/>
</dbReference>
<dbReference type="AlphaFoldDB" id="A0A7G5C467"/>
<dbReference type="Proteomes" id="UP000515679">
    <property type="component" value="Chromosome"/>
</dbReference>
<dbReference type="Gene3D" id="1.10.150.130">
    <property type="match status" value="1"/>
</dbReference>
<dbReference type="InterPro" id="IPR002104">
    <property type="entry name" value="Integrase_catalytic"/>
</dbReference>
<keyword evidence="5" id="KW-1185">Reference proteome</keyword>
<dbReference type="InterPro" id="IPR013762">
    <property type="entry name" value="Integrase-like_cat_sf"/>
</dbReference>
<dbReference type="SUPFAM" id="SSF56349">
    <property type="entry name" value="DNA breaking-rejoining enzymes"/>
    <property type="match status" value="1"/>
</dbReference>